<dbReference type="Pfam" id="PF21779">
    <property type="entry name" value="DUF6874"/>
    <property type="match status" value="1"/>
</dbReference>
<reference evidence="2 3" key="1">
    <citation type="submission" date="2020-02" db="EMBL/GenBank/DDBJ databases">
        <authorList>
            <person name="Kociolek L.K."/>
            <person name="Ozer E.A."/>
        </authorList>
    </citation>
    <scope>NUCLEOTIDE SEQUENCE [LARGE SCALE GENOMIC DNA]</scope>
    <source>
        <strain evidence="2 3">ATCC 14501</strain>
    </source>
</reference>
<proteinExistence type="predicted"/>
<dbReference type="Proteomes" id="UP000503330">
    <property type="component" value="Chromosome"/>
</dbReference>
<evidence type="ECO:0000313" key="2">
    <source>
        <dbReference type="EMBL" id="QJA02243.1"/>
    </source>
</evidence>
<dbReference type="GeneID" id="61925330"/>
<accession>A0AAP9MDL9</accession>
<dbReference type="RefSeq" id="WP_168388956.1">
    <property type="nucleotide sequence ID" value="NZ_BAAACC010000019.1"/>
</dbReference>
<dbReference type="InterPro" id="IPR049239">
    <property type="entry name" value="DUF6874"/>
</dbReference>
<gene>
    <name evidence="2" type="ORF">G4D54_07295</name>
</gene>
<sequence>MSHTKQYELIIERAKDLQIIQMEEDLLSIMMDLESADETFHVRWDDLLAADDFNFVHDVCGIRNHIVRDDFPSHGFGYFVPRFAGDKT</sequence>
<organism evidence="2 3">
    <name type="scientific">Clostridium innocuum</name>
    <dbReference type="NCBI Taxonomy" id="1522"/>
    <lineage>
        <taxon>Bacteria</taxon>
        <taxon>Bacillati</taxon>
        <taxon>Bacillota</taxon>
        <taxon>Clostridia</taxon>
        <taxon>Eubacteriales</taxon>
        <taxon>Clostridiaceae</taxon>
        <taxon>Clostridium</taxon>
    </lineage>
</organism>
<evidence type="ECO:0000313" key="3">
    <source>
        <dbReference type="Proteomes" id="UP000503330"/>
    </source>
</evidence>
<dbReference type="AlphaFoldDB" id="A0AAP9MDL9"/>
<protein>
    <recommendedName>
        <fullName evidence="1">DUF6874 domain-containing protein</fullName>
    </recommendedName>
</protein>
<evidence type="ECO:0000259" key="1">
    <source>
        <dbReference type="Pfam" id="PF21779"/>
    </source>
</evidence>
<dbReference type="EMBL" id="CP048838">
    <property type="protein sequence ID" value="QJA02243.1"/>
    <property type="molecule type" value="Genomic_DNA"/>
</dbReference>
<feature type="domain" description="DUF6874" evidence="1">
    <location>
        <begin position="3"/>
        <end position="84"/>
    </location>
</feature>
<name>A0AAP9MDL9_CLOIN</name>